<dbReference type="Pfam" id="PF00251">
    <property type="entry name" value="Glyco_hydro_32N"/>
    <property type="match status" value="1"/>
</dbReference>
<comment type="caution">
    <text evidence="8">The sequence shown here is derived from an EMBL/GenBank/DDBJ whole genome shotgun (WGS) entry which is preliminary data.</text>
</comment>
<reference evidence="8" key="2">
    <citation type="submission" date="2021-04" db="EMBL/GenBank/DDBJ databases">
        <authorList>
            <person name="Gilroy R."/>
        </authorList>
    </citation>
    <scope>NUCLEOTIDE SEQUENCE</scope>
    <source>
        <strain evidence="8">ChiSjej1B19-5720</strain>
    </source>
</reference>
<name>A0A9D2LQK1_9FIRM</name>
<dbReference type="Proteomes" id="UP000823842">
    <property type="component" value="Unassembled WGS sequence"/>
</dbReference>
<evidence type="ECO:0000256" key="3">
    <source>
        <dbReference type="ARBA" id="ARBA00022801"/>
    </source>
</evidence>
<keyword evidence="3 5" id="KW-0378">Hydrolase</keyword>
<dbReference type="SMART" id="SM00640">
    <property type="entry name" value="Glyco_32"/>
    <property type="match status" value="1"/>
</dbReference>
<dbReference type="InterPro" id="IPR023296">
    <property type="entry name" value="Glyco_hydro_beta-prop_sf"/>
</dbReference>
<dbReference type="PANTHER" id="PTHR43101:SF1">
    <property type="entry name" value="BETA-FRUCTOSIDASE"/>
    <property type="match status" value="1"/>
</dbReference>
<dbReference type="GO" id="GO:0005975">
    <property type="term" value="P:carbohydrate metabolic process"/>
    <property type="evidence" value="ECO:0007669"/>
    <property type="project" value="InterPro"/>
</dbReference>
<proteinExistence type="inferred from homology"/>
<dbReference type="InterPro" id="IPR013148">
    <property type="entry name" value="Glyco_hydro_32_N"/>
</dbReference>
<evidence type="ECO:0000256" key="2">
    <source>
        <dbReference type="ARBA" id="ARBA00012758"/>
    </source>
</evidence>
<dbReference type="InterPro" id="IPR013320">
    <property type="entry name" value="ConA-like_dom_sf"/>
</dbReference>
<evidence type="ECO:0000259" key="7">
    <source>
        <dbReference type="Pfam" id="PF08244"/>
    </source>
</evidence>
<dbReference type="SUPFAM" id="SSF49899">
    <property type="entry name" value="Concanavalin A-like lectins/glucanases"/>
    <property type="match status" value="1"/>
</dbReference>
<evidence type="ECO:0000259" key="6">
    <source>
        <dbReference type="Pfam" id="PF00251"/>
    </source>
</evidence>
<dbReference type="AlphaFoldDB" id="A0A9D2LQK1"/>
<dbReference type="GO" id="GO:0004564">
    <property type="term" value="F:beta-fructofuranosidase activity"/>
    <property type="evidence" value="ECO:0007669"/>
    <property type="project" value="UniProtKB-EC"/>
</dbReference>
<feature type="domain" description="Glycosyl hydrolase family 32 C-terminal" evidence="7">
    <location>
        <begin position="363"/>
        <end position="420"/>
    </location>
</feature>
<dbReference type="SUPFAM" id="SSF75005">
    <property type="entry name" value="Arabinanase/levansucrase/invertase"/>
    <property type="match status" value="1"/>
</dbReference>
<dbReference type="PANTHER" id="PTHR43101">
    <property type="entry name" value="BETA-FRUCTOSIDASE"/>
    <property type="match status" value="1"/>
</dbReference>
<evidence type="ECO:0000256" key="5">
    <source>
        <dbReference type="RuleBase" id="RU362110"/>
    </source>
</evidence>
<gene>
    <name evidence="8" type="ORF">IAA06_01330</name>
</gene>
<evidence type="ECO:0000256" key="4">
    <source>
        <dbReference type="ARBA" id="ARBA00023295"/>
    </source>
</evidence>
<dbReference type="InterPro" id="IPR051214">
    <property type="entry name" value="GH32_Enzymes"/>
</dbReference>
<evidence type="ECO:0000256" key="1">
    <source>
        <dbReference type="ARBA" id="ARBA00009902"/>
    </source>
</evidence>
<keyword evidence="4 5" id="KW-0326">Glycosidase</keyword>
<feature type="domain" description="Glycosyl hydrolase family 32 N-terminal" evidence="6">
    <location>
        <begin position="7"/>
        <end position="313"/>
    </location>
</feature>
<dbReference type="InterPro" id="IPR001362">
    <property type="entry name" value="Glyco_hydro_32"/>
</dbReference>
<organism evidence="8 9">
    <name type="scientific">Candidatus Blautia faecavium</name>
    <dbReference type="NCBI Taxonomy" id="2838487"/>
    <lineage>
        <taxon>Bacteria</taxon>
        <taxon>Bacillati</taxon>
        <taxon>Bacillota</taxon>
        <taxon>Clostridia</taxon>
        <taxon>Lachnospirales</taxon>
        <taxon>Lachnospiraceae</taxon>
        <taxon>Blautia</taxon>
    </lineage>
</organism>
<dbReference type="CDD" id="cd08996">
    <property type="entry name" value="GH32_FFase"/>
    <property type="match status" value="1"/>
</dbReference>
<dbReference type="Pfam" id="PF08244">
    <property type="entry name" value="Glyco_hydro_32C"/>
    <property type="match status" value="1"/>
</dbReference>
<dbReference type="EC" id="3.2.1.26" evidence="2"/>
<accession>A0A9D2LQK1</accession>
<dbReference type="EMBL" id="DWYZ01000033">
    <property type="protein sequence ID" value="HJB27425.1"/>
    <property type="molecule type" value="Genomic_DNA"/>
</dbReference>
<reference evidence="8" key="1">
    <citation type="journal article" date="2021" name="PeerJ">
        <title>Extensive microbial diversity within the chicken gut microbiome revealed by metagenomics and culture.</title>
        <authorList>
            <person name="Gilroy R."/>
            <person name="Ravi A."/>
            <person name="Getino M."/>
            <person name="Pursley I."/>
            <person name="Horton D.L."/>
            <person name="Alikhan N.F."/>
            <person name="Baker D."/>
            <person name="Gharbi K."/>
            <person name="Hall N."/>
            <person name="Watson M."/>
            <person name="Adriaenssens E.M."/>
            <person name="Foster-Nyarko E."/>
            <person name="Jarju S."/>
            <person name="Secka A."/>
            <person name="Antonio M."/>
            <person name="Oren A."/>
            <person name="Chaudhuri R.R."/>
            <person name="La Ragione R."/>
            <person name="Hildebrand F."/>
            <person name="Pallen M.J."/>
        </authorList>
    </citation>
    <scope>NUCLEOTIDE SEQUENCE</scope>
    <source>
        <strain evidence="8">ChiSjej1B19-5720</strain>
    </source>
</reference>
<protein>
    <recommendedName>
        <fullName evidence="2">beta-fructofuranosidase</fullName>
        <ecNumber evidence="2">3.2.1.26</ecNumber>
    </recommendedName>
</protein>
<comment type="similarity">
    <text evidence="1 5">Belongs to the glycosyl hydrolase 32 family.</text>
</comment>
<dbReference type="InterPro" id="IPR013189">
    <property type="entry name" value="Glyco_hydro_32_C"/>
</dbReference>
<evidence type="ECO:0000313" key="8">
    <source>
        <dbReference type="EMBL" id="HJB27425.1"/>
    </source>
</evidence>
<dbReference type="Gene3D" id="2.115.10.20">
    <property type="entry name" value="Glycosyl hydrolase domain, family 43"/>
    <property type="match status" value="1"/>
</dbReference>
<evidence type="ECO:0000313" key="9">
    <source>
        <dbReference type="Proteomes" id="UP000823842"/>
    </source>
</evidence>
<sequence>MKKQRLHLKAPDNWINDPNGFLYYKGYYHLFYQYFPYAPRWGTMHWGHAVSKDMVNWEHVGLALFPTKRGDQNGCFSGSAVEMDGKMYLTYTGVRYEEVDPENVHVSLDEKFESTQMMISSEDGFHFDNWNGKKVVLPPVTDETVGDRTHTRDPKVWRGKEKWYMVLGSTQKEEQGVLLFYESMDLQNWKLVNRKVKTPEYGWMWECPDYFETEGGKVLLLSAMKLIKSEEMQRNHSICFAVDFQEDTCDIEIPDTYQFVDYGLDLYAPQTTLDEEGRRTMVAWIRMPEPTKEGWIGMFCCPRIVECKDGHIYFHMHPNIRNACSREIQEIKQADRGGYRVLFELQDGEEVDIGGFRIYRCGNKICTDRSRVFPHGKGFHLQSQTPDVKEGSRIEVLVDENLAEVFVNDGEYVISNAVYGLGTEITANIQSEIKLYTINASEG</sequence>
<dbReference type="Gene3D" id="2.60.120.560">
    <property type="entry name" value="Exo-inulinase, domain 1"/>
    <property type="match status" value="1"/>
</dbReference>